<evidence type="ECO:0000256" key="2">
    <source>
        <dbReference type="SAM" id="SignalP"/>
    </source>
</evidence>
<evidence type="ECO:0000259" key="3">
    <source>
        <dbReference type="Pfam" id="PF18962"/>
    </source>
</evidence>
<reference evidence="4 5" key="1">
    <citation type="submission" date="2020-08" db="EMBL/GenBank/DDBJ databases">
        <title>Croceimicrobium hydrocarbonivorans gen. nov., sp. nov., a novel marine bacterium isolated from a bacterial consortium that degrades polyethylene terephthalate.</title>
        <authorList>
            <person name="Liu R."/>
        </authorList>
    </citation>
    <scope>NUCLEOTIDE SEQUENCE [LARGE SCALE GENOMIC DNA]</scope>
    <source>
        <strain evidence="4 5">A20-9</strain>
    </source>
</reference>
<protein>
    <submittedName>
        <fullName evidence="4">T9SS type A sorting domain-containing protein</fullName>
    </submittedName>
</protein>
<feature type="signal peptide" evidence="2">
    <location>
        <begin position="1"/>
        <end position="20"/>
    </location>
</feature>
<dbReference type="Pfam" id="PF18962">
    <property type="entry name" value="Por_Secre_tail"/>
    <property type="match status" value="1"/>
</dbReference>
<sequence length="679" mass="73787">MKKAAILLGSVLIGSGSLLAQSQGNKAPMAIKPALIEKQELNREYRGYNQNSQIESAATTTTFWSEDFSNGIPSTWQQNGSTALSAWEYRGPNTVPTNATGSQGAWAQGTGPIVSPTASNGFVIFDSDFLDNAGSQTNPGSGVAPAPHIGRLLTDTIDLSGETAVELRINSYARQFFSRYFIAFSKDAGQTWNDTIELYDALEVNEDSEVDGVETFNVSGYIGGEAQAMIQFIYAGNKPGNVNGTGYYYWMLDDIELRSLPENAFRFTEFNGAPPQDITFNGNPLYTKYGVMNDDQIVPINFDANVYNYGSVTQTNIKLEVEIYDGTGGLVTTVSSPAGASLPMLDTLDFNTLTTPSWTPPAVDEYTFIYKITSDSLSVSTTNATDTVNFSVRENNYGVDWGTIDNFFGTTSAVGDMVAAGTRYALENEDSDSTGSGLVFLDGVDIYLSARTDSTADLEISLFDTTGFAFNAGFPAGTTPEFTRTYTLNANSIGGLIRFPFSSLDSVYDNGTWTEVDRPLAVPTGTYFVIVNFFPNAADGVVRIANSAQYFQPSESAVFQTGDGDWFGGFLNSTTFEAPIIRLAVADAPRYDVSISENDINRFSVYPNPTNGEGSVAFHQGGTYSLNLIDMVGRVHYSDEVTVNENERREFNFNDLKPGVYLLQIEGEGLNKTIKLQVQ</sequence>
<gene>
    <name evidence="4" type="ORF">H4K34_05510</name>
</gene>
<feature type="chain" id="PRO_5028985125" evidence="2">
    <location>
        <begin position="21"/>
        <end position="679"/>
    </location>
</feature>
<dbReference type="Proteomes" id="UP000516305">
    <property type="component" value="Chromosome"/>
</dbReference>
<name>A0A7H0VHU9_9FLAO</name>
<keyword evidence="5" id="KW-1185">Reference proteome</keyword>
<organism evidence="4 5">
    <name type="scientific">Croceimicrobium hydrocarbonivorans</name>
    <dbReference type="NCBI Taxonomy" id="2761580"/>
    <lineage>
        <taxon>Bacteria</taxon>
        <taxon>Pseudomonadati</taxon>
        <taxon>Bacteroidota</taxon>
        <taxon>Flavobacteriia</taxon>
        <taxon>Flavobacteriales</taxon>
        <taxon>Owenweeksiaceae</taxon>
        <taxon>Croceimicrobium</taxon>
    </lineage>
</organism>
<dbReference type="EMBL" id="CP060139">
    <property type="protein sequence ID" value="QNR25297.1"/>
    <property type="molecule type" value="Genomic_DNA"/>
</dbReference>
<dbReference type="NCBIfam" id="TIGR04183">
    <property type="entry name" value="Por_Secre_tail"/>
    <property type="match status" value="1"/>
</dbReference>
<keyword evidence="1 2" id="KW-0732">Signal</keyword>
<feature type="domain" description="Secretion system C-terminal sorting" evidence="3">
    <location>
        <begin position="605"/>
        <end position="676"/>
    </location>
</feature>
<dbReference type="InterPro" id="IPR026444">
    <property type="entry name" value="Secre_tail"/>
</dbReference>
<proteinExistence type="predicted"/>
<evidence type="ECO:0000313" key="5">
    <source>
        <dbReference type="Proteomes" id="UP000516305"/>
    </source>
</evidence>
<accession>A0A7H0VHU9</accession>
<dbReference type="AlphaFoldDB" id="A0A7H0VHU9"/>
<dbReference type="KEGG" id="chyd:H4K34_05510"/>
<dbReference type="RefSeq" id="WP_210759824.1">
    <property type="nucleotide sequence ID" value="NZ_CP060139.1"/>
</dbReference>
<evidence type="ECO:0000256" key="1">
    <source>
        <dbReference type="ARBA" id="ARBA00022729"/>
    </source>
</evidence>
<evidence type="ECO:0000313" key="4">
    <source>
        <dbReference type="EMBL" id="QNR25297.1"/>
    </source>
</evidence>